<dbReference type="EMBL" id="JAUKTV010000002">
    <property type="protein sequence ID" value="KAK0744453.1"/>
    <property type="molecule type" value="Genomic_DNA"/>
</dbReference>
<keyword evidence="2" id="KW-1185">Reference proteome</keyword>
<evidence type="ECO:0000313" key="1">
    <source>
        <dbReference type="EMBL" id="KAK0744453.1"/>
    </source>
</evidence>
<gene>
    <name evidence="1" type="ORF">B0T21DRAFT_88783</name>
</gene>
<proteinExistence type="predicted"/>
<accession>A0AA40ES10</accession>
<comment type="caution">
    <text evidence="1">The sequence shown here is derived from an EMBL/GenBank/DDBJ whole genome shotgun (WGS) entry which is preliminary data.</text>
</comment>
<evidence type="ECO:0000313" key="2">
    <source>
        <dbReference type="Proteomes" id="UP001172159"/>
    </source>
</evidence>
<organism evidence="1 2">
    <name type="scientific">Apiosordaria backusii</name>
    <dbReference type="NCBI Taxonomy" id="314023"/>
    <lineage>
        <taxon>Eukaryota</taxon>
        <taxon>Fungi</taxon>
        <taxon>Dikarya</taxon>
        <taxon>Ascomycota</taxon>
        <taxon>Pezizomycotina</taxon>
        <taxon>Sordariomycetes</taxon>
        <taxon>Sordariomycetidae</taxon>
        <taxon>Sordariales</taxon>
        <taxon>Lasiosphaeriaceae</taxon>
        <taxon>Apiosordaria</taxon>
    </lineage>
</organism>
<dbReference type="AlphaFoldDB" id="A0AA40ES10"/>
<reference evidence="1" key="1">
    <citation type="submission" date="2023-06" db="EMBL/GenBank/DDBJ databases">
        <title>Genome-scale phylogeny and comparative genomics of the fungal order Sordariales.</title>
        <authorList>
            <consortium name="Lawrence Berkeley National Laboratory"/>
            <person name="Hensen N."/>
            <person name="Bonometti L."/>
            <person name="Westerberg I."/>
            <person name="Brannstrom I.O."/>
            <person name="Guillou S."/>
            <person name="Cros-Aarteil S."/>
            <person name="Calhoun S."/>
            <person name="Haridas S."/>
            <person name="Kuo A."/>
            <person name="Mondo S."/>
            <person name="Pangilinan J."/>
            <person name="Riley R."/>
            <person name="Labutti K."/>
            <person name="Andreopoulos B."/>
            <person name="Lipzen A."/>
            <person name="Chen C."/>
            <person name="Yanf M."/>
            <person name="Daum C."/>
            <person name="Ng V."/>
            <person name="Clum A."/>
            <person name="Steindorff A."/>
            <person name="Ohm R."/>
            <person name="Martin F."/>
            <person name="Silar P."/>
            <person name="Natvig D."/>
            <person name="Lalanne C."/>
            <person name="Gautier V."/>
            <person name="Ament-Velasquez S.L."/>
            <person name="Kruys A."/>
            <person name="Hutchinson M.I."/>
            <person name="Powell A.J."/>
            <person name="Barry K."/>
            <person name="Miller A.N."/>
            <person name="Grigoriev I.V."/>
            <person name="Debuchy R."/>
            <person name="Gladieux P."/>
            <person name="Thoren M.H."/>
            <person name="Johannesson H."/>
        </authorList>
    </citation>
    <scope>NUCLEOTIDE SEQUENCE</scope>
    <source>
        <strain evidence="1">CBS 540.89</strain>
    </source>
</reference>
<protein>
    <submittedName>
        <fullName evidence="1">Uncharacterized protein</fullName>
    </submittedName>
</protein>
<name>A0AA40ES10_9PEZI</name>
<sequence>MKYVVSQLWASTTLCAICLYCAPDDLVLSRLHISQTQFRSPTYHLIPSLSKSLFDEAWSRVEVAWAHTGPKILARGNGAPPFGSASVPSSPSRVCLANPCQMVFVVASDLTGPSSNQMPDYTADENVFLNELLQNVTIMHAGMHAIM</sequence>
<dbReference type="Proteomes" id="UP001172159">
    <property type="component" value="Unassembled WGS sequence"/>
</dbReference>